<keyword evidence="14" id="KW-0675">Receptor</keyword>
<keyword evidence="8 12" id="KW-0472">Membrane</keyword>
<dbReference type="Pfam" id="PF00023">
    <property type="entry name" value="Ank"/>
    <property type="match status" value="1"/>
</dbReference>
<dbReference type="PANTHER" id="PTHR10117:SF54">
    <property type="entry name" value="TRANSIENT RECEPTOR POTENTIAL-GAMMA PROTEIN"/>
    <property type="match status" value="1"/>
</dbReference>
<dbReference type="GO" id="GO:0051480">
    <property type="term" value="P:regulation of cytosolic calcium ion concentration"/>
    <property type="evidence" value="ECO:0007669"/>
    <property type="project" value="TreeGrafter"/>
</dbReference>
<dbReference type="Proteomes" id="UP000053825">
    <property type="component" value="Unassembled WGS sequence"/>
</dbReference>
<feature type="transmembrane region" description="Helical" evidence="12">
    <location>
        <begin position="437"/>
        <end position="456"/>
    </location>
</feature>
<dbReference type="InterPro" id="IPR002153">
    <property type="entry name" value="TRPC_channel"/>
</dbReference>
<evidence type="ECO:0000256" key="8">
    <source>
        <dbReference type="ARBA" id="ARBA00023136"/>
    </source>
</evidence>
<feature type="transmembrane region" description="Helical" evidence="12">
    <location>
        <begin position="317"/>
        <end position="338"/>
    </location>
</feature>
<proteinExistence type="predicted"/>
<feature type="repeat" description="ANK" evidence="10">
    <location>
        <begin position="58"/>
        <end position="80"/>
    </location>
</feature>
<keyword evidence="9" id="KW-0407">Ion channel</keyword>
<evidence type="ECO:0000256" key="9">
    <source>
        <dbReference type="ARBA" id="ARBA00023303"/>
    </source>
</evidence>
<dbReference type="GO" id="GO:0005886">
    <property type="term" value="C:plasma membrane"/>
    <property type="evidence" value="ECO:0007669"/>
    <property type="project" value="TreeGrafter"/>
</dbReference>
<dbReference type="InterPro" id="IPR002110">
    <property type="entry name" value="Ankyrin_rpt"/>
</dbReference>
<dbReference type="AlphaFoldDB" id="A0A0L7QLV7"/>
<sequence>MEEEADEDTLKTRPSVVIPYLQDSEQHFFEIVAYGNVADVKQFLEGNPNFNVNIVDFQGVTALHIAVHDRNMPMVEYLLSQPDVDPGDTHLHAIRDNEMKITMVILNKLNELSPGLEYASVSQSSDFPDYSTPLAVAAQCGHFEMISFLRKRNHILPRPHPPSCNCEEICKRDRDKYDLLTIERMRLYAYKAITNPAYICQTVDDPILEAFNLSYELIMAASFDKEFYHDYLGLAKTITQFATDLISCARTVDEVEIVLKQSTGFAHSSKFLYPRLLFALHNKQRTFVAHPNVQQLISSKWIDGWYEWKIMGLWKKLLTILLRIFVLPVILIVVMVAPHSKISKFWQSPVNKFISSTASYLMFLFVVFLMSNADKSEQLRGPPNSEKSKWLRCYHFSLRDDSSAYTWILIIYVTSYTWGLIRLCIIHGPKRFFAGPWYWFEMIMIFLFILTFLYWITAAVDVRIHGQLELERKYWNEHDPTLIAEGIFCLATIMAFLKLLYVCQLDYYLGPLQLSLGKMIKDVVKFIFLFSIIILAFTAGTCKLYQYYDEMVQIDDESKIKTQQVSSFVNFSAALKTLFWALFCMSPIESADVIIENLPGESENETIVNHHTFTEIIGYISFAGFTFIGVIVILNMLIACMSNTLTNVTENVIVEWTFARTETYVDFMLTTTLPPPFNIVPTIIGIQPVIEYVKVLLKPPTDKRARWDTTHCCFIVSIQMLILNVLLEFLNAILIRGKGSGETSILHLVDDLSVSGFTFIGVIVILNMLIACMSNTLTNVTENVIVEWTFARTETYVDFMLTTTLPPPFNIVPTIIGIQPVIEYVKVLLKPPTDKRARWDTTHCCFIETLESSMDNQFSLTMSQLVQRYFRKKDKELDENEMERLTKEIVDLRNLLREALTTE</sequence>
<feature type="transmembrane region" description="Helical" evidence="12">
    <location>
        <begin position="350"/>
        <end position="370"/>
    </location>
</feature>
<dbReference type="SMART" id="SM01420">
    <property type="entry name" value="TRP_2"/>
    <property type="match status" value="1"/>
</dbReference>
<keyword evidence="5 12" id="KW-1133">Transmembrane helix</keyword>
<feature type="transmembrane region" description="Helical" evidence="12">
    <location>
        <begin position="404"/>
        <end position="425"/>
    </location>
</feature>
<dbReference type="InterPro" id="IPR036770">
    <property type="entry name" value="Ankyrin_rpt-contain_sf"/>
</dbReference>
<evidence type="ECO:0000256" key="4">
    <source>
        <dbReference type="ARBA" id="ARBA00022737"/>
    </source>
</evidence>
<feature type="domain" description="Transient receptor ion channel" evidence="13">
    <location>
        <begin position="164"/>
        <end position="228"/>
    </location>
</feature>
<dbReference type="GO" id="GO:0034703">
    <property type="term" value="C:cation channel complex"/>
    <property type="evidence" value="ECO:0007669"/>
    <property type="project" value="UniProtKB-ARBA"/>
</dbReference>
<keyword evidence="6 10" id="KW-0040">ANK repeat</keyword>
<evidence type="ECO:0000259" key="13">
    <source>
        <dbReference type="SMART" id="SM01420"/>
    </source>
</evidence>
<dbReference type="PRINTS" id="PR01097">
    <property type="entry name" value="TRNSRECEPTRP"/>
</dbReference>
<dbReference type="SUPFAM" id="SSF48403">
    <property type="entry name" value="Ankyrin repeat"/>
    <property type="match status" value="1"/>
</dbReference>
<evidence type="ECO:0000313" key="15">
    <source>
        <dbReference type="Proteomes" id="UP000053825"/>
    </source>
</evidence>
<evidence type="ECO:0000256" key="6">
    <source>
        <dbReference type="ARBA" id="ARBA00023043"/>
    </source>
</evidence>
<dbReference type="EMBL" id="KQ414915">
    <property type="protein sequence ID" value="KOC59491.1"/>
    <property type="molecule type" value="Genomic_DNA"/>
</dbReference>
<reference evidence="14 15" key="1">
    <citation type="submission" date="2015-07" db="EMBL/GenBank/DDBJ databases">
        <title>The genome of Habropoda laboriosa.</title>
        <authorList>
            <person name="Pan H."/>
            <person name="Kapheim K."/>
        </authorList>
    </citation>
    <scope>NUCLEOTIDE SEQUENCE [LARGE SCALE GENOMIC DNA]</scope>
    <source>
        <strain evidence="14">0110345459</strain>
    </source>
</reference>
<dbReference type="GO" id="GO:0070679">
    <property type="term" value="F:inositol 1,4,5 trisphosphate binding"/>
    <property type="evidence" value="ECO:0007669"/>
    <property type="project" value="TreeGrafter"/>
</dbReference>
<feature type="coiled-coil region" evidence="11">
    <location>
        <begin position="875"/>
        <end position="902"/>
    </location>
</feature>
<feature type="transmembrane region" description="Helical" evidence="12">
    <location>
        <begin position="616"/>
        <end position="638"/>
    </location>
</feature>
<dbReference type="STRING" id="597456.A0A0L7QLV7"/>
<keyword evidence="11" id="KW-0175">Coiled coil</keyword>
<feature type="transmembrane region" description="Helical" evidence="12">
    <location>
        <begin position="523"/>
        <end position="548"/>
    </location>
</feature>
<evidence type="ECO:0000256" key="3">
    <source>
        <dbReference type="ARBA" id="ARBA00022692"/>
    </source>
</evidence>
<dbReference type="OrthoDB" id="2373987at2759"/>
<dbReference type="InterPro" id="IPR013555">
    <property type="entry name" value="TRP_dom"/>
</dbReference>
<keyword evidence="3 12" id="KW-0812">Transmembrane</keyword>
<keyword evidence="4" id="KW-0677">Repeat</keyword>
<feature type="transmembrane region" description="Helical" evidence="12">
    <location>
        <begin position="482"/>
        <end position="502"/>
    </location>
</feature>
<dbReference type="PROSITE" id="PS50088">
    <property type="entry name" value="ANK_REPEAT"/>
    <property type="match status" value="1"/>
</dbReference>
<evidence type="ECO:0000313" key="14">
    <source>
        <dbReference type="EMBL" id="KOC59491.1"/>
    </source>
</evidence>
<protein>
    <submittedName>
        <fullName evidence="14">Short transient receptor potential channel 6</fullName>
    </submittedName>
</protein>
<feature type="transmembrane region" description="Helical" evidence="12">
    <location>
        <begin position="712"/>
        <end position="734"/>
    </location>
</feature>
<dbReference type="Pfam" id="PF08344">
    <property type="entry name" value="TRP_2"/>
    <property type="match status" value="1"/>
</dbReference>
<dbReference type="GO" id="GO:0015279">
    <property type="term" value="F:store-operated calcium channel activity"/>
    <property type="evidence" value="ECO:0007669"/>
    <property type="project" value="TreeGrafter"/>
</dbReference>
<evidence type="ECO:0000256" key="1">
    <source>
        <dbReference type="ARBA" id="ARBA00004141"/>
    </source>
</evidence>
<dbReference type="PANTHER" id="PTHR10117">
    <property type="entry name" value="TRANSIENT RECEPTOR POTENTIAL CHANNEL"/>
    <property type="match status" value="1"/>
</dbReference>
<organism evidence="14 15">
    <name type="scientific">Habropoda laboriosa</name>
    <dbReference type="NCBI Taxonomy" id="597456"/>
    <lineage>
        <taxon>Eukaryota</taxon>
        <taxon>Metazoa</taxon>
        <taxon>Ecdysozoa</taxon>
        <taxon>Arthropoda</taxon>
        <taxon>Hexapoda</taxon>
        <taxon>Insecta</taxon>
        <taxon>Pterygota</taxon>
        <taxon>Neoptera</taxon>
        <taxon>Endopterygota</taxon>
        <taxon>Hymenoptera</taxon>
        <taxon>Apocrita</taxon>
        <taxon>Aculeata</taxon>
        <taxon>Apoidea</taxon>
        <taxon>Anthophila</taxon>
        <taxon>Apidae</taxon>
        <taxon>Habropoda</taxon>
    </lineage>
</organism>
<keyword evidence="2" id="KW-0813">Transport</keyword>
<dbReference type="SMART" id="SM00248">
    <property type="entry name" value="ANK"/>
    <property type="match status" value="2"/>
</dbReference>
<evidence type="ECO:0000256" key="10">
    <source>
        <dbReference type="PROSITE-ProRule" id="PRU00023"/>
    </source>
</evidence>
<dbReference type="Pfam" id="PF00520">
    <property type="entry name" value="Ion_trans"/>
    <property type="match status" value="1"/>
</dbReference>
<name>A0A0L7QLV7_9HYME</name>
<feature type="transmembrane region" description="Helical" evidence="12">
    <location>
        <begin position="754"/>
        <end position="773"/>
    </location>
</feature>
<accession>A0A0L7QLV7</accession>
<evidence type="ECO:0000256" key="7">
    <source>
        <dbReference type="ARBA" id="ARBA00023065"/>
    </source>
</evidence>
<evidence type="ECO:0000256" key="11">
    <source>
        <dbReference type="SAM" id="Coils"/>
    </source>
</evidence>
<keyword evidence="7" id="KW-0406">Ion transport</keyword>
<keyword evidence="15" id="KW-1185">Reference proteome</keyword>
<dbReference type="PROSITE" id="PS50297">
    <property type="entry name" value="ANK_REP_REGION"/>
    <property type="match status" value="1"/>
</dbReference>
<gene>
    <name evidence="14" type="ORF">WH47_10637</name>
</gene>
<dbReference type="Gene3D" id="1.25.40.20">
    <property type="entry name" value="Ankyrin repeat-containing domain"/>
    <property type="match status" value="1"/>
</dbReference>
<evidence type="ECO:0000256" key="5">
    <source>
        <dbReference type="ARBA" id="ARBA00022989"/>
    </source>
</evidence>
<evidence type="ECO:0000256" key="2">
    <source>
        <dbReference type="ARBA" id="ARBA00022448"/>
    </source>
</evidence>
<dbReference type="InterPro" id="IPR005821">
    <property type="entry name" value="Ion_trans_dom"/>
</dbReference>
<evidence type="ECO:0000256" key="12">
    <source>
        <dbReference type="SAM" id="Phobius"/>
    </source>
</evidence>
<comment type="subcellular location">
    <subcellularLocation>
        <location evidence="1">Membrane</location>
        <topology evidence="1">Multi-pass membrane protein</topology>
    </subcellularLocation>
</comment>